<dbReference type="PATRIC" id="fig|1397108.4.peg.2272"/>
<protein>
    <submittedName>
        <fullName evidence="1">Uncharacterized protein</fullName>
    </submittedName>
</protein>
<dbReference type="AlphaFoldDB" id="A0A0N9ZGR1"/>
<gene>
    <name evidence="1" type="ORF">IMCC12053_2221</name>
</gene>
<name>A0A0N9ZGR1_9RHOB</name>
<dbReference type="RefSeq" id="WP_062218954.1">
    <property type="nucleotide sequence ID" value="NZ_CP012023.1"/>
</dbReference>
<dbReference type="STRING" id="1397108.IMCC12053_2221"/>
<organism evidence="1 2">
    <name type="scientific">Celeribacter marinus</name>
    <dbReference type="NCBI Taxonomy" id="1397108"/>
    <lineage>
        <taxon>Bacteria</taxon>
        <taxon>Pseudomonadati</taxon>
        <taxon>Pseudomonadota</taxon>
        <taxon>Alphaproteobacteria</taxon>
        <taxon>Rhodobacterales</taxon>
        <taxon>Roseobacteraceae</taxon>
        <taxon>Celeribacter</taxon>
    </lineage>
</organism>
<dbReference type="OrthoDB" id="7866682at2"/>
<proteinExistence type="predicted"/>
<accession>A0A0N9ZGR1</accession>
<sequence length="161" mass="17147">MTYTTRTTLGLAVCASLIALPLWAGATLAEIDTCIETAATNGTVPTACVELAHSECVEFPQDMGASAALCFTQAKDMWSEGISARMAQVNASAPPEIAAIAGIEVKYDLLSALVQCDRMEELNQLREGVTSEDVLRQKTACTSTASGLAYTKLTWRARQLP</sequence>
<dbReference type="Proteomes" id="UP000064920">
    <property type="component" value="Chromosome"/>
</dbReference>
<evidence type="ECO:0000313" key="2">
    <source>
        <dbReference type="Proteomes" id="UP000064920"/>
    </source>
</evidence>
<keyword evidence="2" id="KW-1185">Reference proteome</keyword>
<reference evidence="1 2" key="1">
    <citation type="submission" date="2015-05" db="EMBL/GenBank/DDBJ databases">
        <authorList>
            <person name="Wang D.B."/>
            <person name="Wang M."/>
        </authorList>
    </citation>
    <scope>NUCLEOTIDE SEQUENCE [LARGE SCALE GENOMIC DNA]</scope>
    <source>
        <strain evidence="1 2">IMCC 12053</strain>
    </source>
</reference>
<dbReference type="EMBL" id="CP012023">
    <property type="protein sequence ID" value="ALI56168.1"/>
    <property type="molecule type" value="Genomic_DNA"/>
</dbReference>
<evidence type="ECO:0000313" key="1">
    <source>
        <dbReference type="EMBL" id="ALI56168.1"/>
    </source>
</evidence>
<dbReference type="KEGG" id="cmar:IMCC12053_2221"/>